<gene>
    <name evidence="10" type="ORF">PHET_04786</name>
</gene>
<dbReference type="Pfam" id="PF03455">
    <property type="entry name" value="dDENN"/>
    <property type="match status" value="1"/>
</dbReference>
<dbReference type="Gene3D" id="1.20.58.900">
    <property type="match status" value="3"/>
</dbReference>
<evidence type="ECO:0000256" key="4">
    <source>
        <dbReference type="ARBA" id="ARBA00023136"/>
    </source>
</evidence>
<evidence type="ECO:0000259" key="7">
    <source>
        <dbReference type="PROSITE" id="PS50095"/>
    </source>
</evidence>
<evidence type="ECO:0000313" key="11">
    <source>
        <dbReference type="Proteomes" id="UP000748531"/>
    </source>
</evidence>
<dbReference type="InterPro" id="IPR043153">
    <property type="entry name" value="DENN_C"/>
</dbReference>
<evidence type="ECO:0000256" key="5">
    <source>
        <dbReference type="PROSITE-ProRule" id="PRU00152"/>
    </source>
</evidence>
<dbReference type="SMART" id="SM00593">
    <property type="entry name" value="RUN"/>
    <property type="match status" value="2"/>
</dbReference>
<feature type="domain" description="RUN" evidence="9">
    <location>
        <begin position="1465"/>
        <end position="1726"/>
    </location>
</feature>
<feature type="domain" description="RUN" evidence="9">
    <location>
        <begin position="918"/>
        <end position="1278"/>
    </location>
</feature>
<dbReference type="PANTHER" id="PTHR46070:SF1">
    <property type="entry name" value="PINSTRIPE, ISOFORM A"/>
    <property type="match status" value="1"/>
</dbReference>
<keyword evidence="4" id="KW-0472">Membrane</keyword>
<dbReference type="Pfam" id="PF02759">
    <property type="entry name" value="RUN"/>
    <property type="match status" value="2"/>
</dbReference>
<feature type="domain" description="PLAT" evidence="7">
    <location>
        <begin position="1282"/>
        <end position="1389"/>
    </location>
</feature>
<feature type="region of interest" description="Disordered" evidence="6">
    <location>
        <begin position="1079"/>
        <end position="1104"/>
    </location>
</feature>
<keyword evidence="11" id="KW-1185">Reference proteome</keyword>
<accession>A0A8J4T8G8</accession>
<evidence type="ECO:0000256" key="1">
    <source>
        <dbReference type="ARBA" id="ARBA00004370"/>
    </source>
</evidence>
<comment type="similarity">
    <text evidence="2">Belongs to the RAB6IP1 family.</text>
</comment>
<feature type="compositionally biased region" description="Polar residues" evidence="6">
    <location>
        <begin position="1079"/>
        <end position="1089"/>
    </location>
</feature>
<protein>
    <recommendedName>
        <fullName evidence="12">DENN domain-containing protein 5A</fullName>
    </recommendedName>
</protein>
<dbReference type="EMBL" id="LUCH01002461">
    <property type="protein sequence ID" value="KAF5401458.1"/>
    <property type="molecule type" value="Genomic_DNA"/>
</dbReference>
<evidence type="ECO:0008006" key="12">
    <source>
        <dbReference type="Google" id="ProtNLM"/>
    </source>
</evidence>
<comment type="subcellular location">
    <subcellularLocation>
        <location evidence="1">Membrane</location>
    </subcellularLocation>
</comment>
<feature type="compositionally biased region" description="Low complexity" evidence="6">
    <location>
        <begin position="978"/>
        <end position="995"/>
    </location>
</feature>
<dbReference type="SUPFAM" id="SSF140741">
    <property type="entry name" value="RUN domain-like"/>
    <property type="match status" value="3"/>
</dbReference>
<name>A0A8J4T8G8_9TREM</name>
<dbReference type="PROSITE" id="PS50211">
    <property type="entry name" value="DENN"/>
    <property type="match status" value="1"/>
</dbReference>
<evidence type="ECO:0000259" key="9">
    <source>
        <dbReference type="PROSITE" id="PS50826"/>
    </source>
</evidence>
<dbReference type="InterPro" id="IPR001024">
    <property type="entry name" value="PLAT/LH2_dom"/>
</dbReference>
<keyword evidence="3" id="KW-0677">Repeat</keyword>
<dbReference type="InterPro" id="IPR036392">
    <property type="entry name" value="PLAT/LH2_dom_sf"/>
</dbReference>
<comment type="caution">
    <text evidence="5">Lacks conserved residue(s) required for the propagation of feature annotation.</text>
</comment>
<evidence type="ECO:0000256" key="2">
    <source>
        <dbReference type="ARBA" id="ARBA00006664"/>
    </source>
</evidence>
<dbReference type="Pfam" id="PF01477">
    <property type="entry name" value="PLAT"/>
    <property type="match status" value="1"/>
</dbReference>
<dbReference type="InterPro" id="IPR047278">
    <property type="entry name" value="DEN5A/B"/>
</dbReference>
<dbReference type="GO" id="GO:0016020">
    <property type="term" value="C:membrane"/>
    <property type="evidence" value="ECO:0007669"/>
    <property type="project" value="UniProtKB-SubCell"/>
</dbReference>
<organism evidence="10 11">
    <name type="scientific">Paragonimus heterotremus</name>
    <dbReference type="NCBI Taxonomy" id="100268"/>
    <lineage>
        <taxon>Eukaryota</taxon>
        <taxon>Metazoa</taxon>
        <taxon>Spiralia</taxon>
        <taxon>Lophotrochozoa</taxon>
        <taxon>Platyhelminthes</taxon>
        <taxon>Trematoda</taxon>
        <taxon>Digenea</taxon>
        <taxon>Plagiorchiida</taxon>
        <taxon>Troglotremata</taxon>
        <taxon>Troglotrematidae</taxon>
        <taxon>Paragonimus</taxon>
    </lineage>
</organism>
<evidence type="ECO:0000256" key="3">
    <source>
        <dbReference type="ARBA" id="ARBA00022737"/>
    </source>
</evidence>
<dbReference type="PROSITE" id="PS50095">
    <property type="entry name" value="PLAT"/>
    <property type="match status" value="1"/>
</dbReference>
<dbReference type="SUPFAM" id="SSF49723">
    <property type="entry name" value="Lipase/lipooxygenase domain (PLAT/LH2 domain)"/>
    <property type="match status" value="1"/>
</dbReference>
<dbReference type="GO" id="GO:0005085">
    <property type="term" value="F:guanyl-nucleotide exchange factor activity"/>
    <property type="evidence" value="ECO:0007669"/>
    <property type="project" value="InterPro"/>
</dbReference>
<feature type="compositionally biased region" description="Polar residues" evidence="6">
    <location>
        <begin position="679"/>
        <end position="693"/>
    </location>
</feature>
<dbReference type="InterPro" id="IPR037516">
    <property type="entry name" value="Tripartite_DENN"/>
</dbReference>
<dbReference type="GO" id="GO:0031267">
    <property type="term" value="F:small GTPase binding"/>
    <property type="evidence" value="ECO:0007669"/>
    <property type="project" value="InterPro"/>
</dbReference>
<evidence type="ECO:0000313" key="10">
    <source>
        <dbReference type="EMBL" id="KAF5401458.1"/>
    </source>
</evidence>
<feature type="domain" description="UDENN" evidence="8">
    <location>
        <begin position="30"/>
        <end position="633"/>
    </location>
</feature>
<feature type="region of interest" description="Disordered" evidence="6">
    <location>
        <begin position="960"/>
        <end position="1063"/>
    </location>
</feature>
<sequence>MPREGIIDYFYTCGLDEQVGLERSDFDKTSGVGGRSYDLLPLEKSFKSKVLQHFPEYVPNCTFDAESTSLVTMPNGLRLCTQRQVHLRNYTSPRRHTFIITREDGSRVHGLALLFPVEVTHVNIKEAVCSLQDLVIANLPQEHWGSESNNQRPLYDRNSDVLFTMKAFGVLSRFPFIHGLFGWLEDLWASMFISVPSNLSVEDCIHKLLHQTTLPDPGQFLTFTGAFRKHFGYVPAVTAPIQSLMDGLFEAPGSVELPLFEYSLLELLRLIHLDDLLRLFACVLMEHRIILFSSEYYRLMLVAEGITCLLLPFVWSHVYAPILPLSLAHFVDAPVPYIMGIKHCETATNEDSYTEYSERCSVHEFHIRSRMPVELASEANVCYVYVDDGRVIVPDEVPQFPNSEQVKRSLTALLDVSLSITTAADTVADHSRTTNSVLVPAAPIPRPRPQSVLSASRWMSRKHSALCTVVTDPMLLSDPSDRESAAVAFELGSDELLSDTEVDVDISSDLLDEYLKACALSARNIVSEMDFSGYTRLLHFNTAVRTIFLQNFAKIFRDYDKFIASENSSGDPSRTGNAASVPSSHSGLQAFDKVGFLSDQPETHLPFLSAFLETQMFASFLDSRASRTSSRSSTGDGQLACPSNLPLNVSMFDHVISQTVQAGDDSTKRRVSTRKPSDMSDTSRMLPNVSGLTSSGPLPDLLAGATRDSPNVYKWSNFPGLVGPPAVGVTHTSPVVFCTRSKTDGAGHFPTLLTDRLALPHERHAFLEQSVQPVVRTNASAHDSKRLVGRLRFPTSSAPVSPPLEPALDTRLLIQPKPVVTGFMSTPTRRSCPFVAVSGKLKNIQKQPVSHVNSRVVRAFAQSHQFAAIQRAGMAQANWDFVDTLLDECKHRTKRMVLKKMGHEAIELGYVDPTVSVVEENTLVSGLCDLLERIWSHGLNQKSGKSALWSHLLKYVHRQQSGDQPSARLTSSEHTPIGPSSSSSTSSSCGNSPNTARPQPHQPSTNSYSVSRISGSRASQTAKEAIQQGSSVQPDNAGDRNGTLKSSSDLPTRPSLPMLSIPSDQLPKLDANVAIHESVSSPSKDVTNGSRASSVSRYSSRDHSVFSSTMTAPHSSKALFQMFEWSNFTGSRSKVPSSHPVPLKSPLFGRPAFVGSLSSSSSSSSMNHSSAGPTMTIDLYSIFGTRLLDHSLISSVTTVQNMRGVKTDIGFARAFVRLALEKKLLSSHLSRLLMDVKLLRKLYSRYAFLRCEEEREQFLVHLLALNAVDYYSFTRMMTQAQLSYLVFIYSGRKHGFPSSANAWIRIHGHLGSTEQIPLPRGVNFIEVKHLNLGLLSIVQVGHDNTGPTPKWFIEFILIYSSVTNHLYLFPCSHWLGRGIEDDALERILIGEKIRLVDGEPRLIPNTPDDAGKSSNQVQSFNLLWRPVDQRNLNAMAIHEQLATAINQLLMYFCKSSGRQNVASLTWLWCGERGLVPSLHLVFNYGFRSSRLFQRRIYVWDYLEKVTAAFAFDLGLATPTRSTVPSPVAPRISTGFSTHSLPRSSRGRIAQTLGSLTPKTLHPSLSSATVRDQRMVTDPRKPVGYAYSQPNSPAIARVFSTSASFHHGQQLMMMLPPQQAYTGDPSTVDYNSVTALKQLAVQLILCVQTINASGMHLGKEGRFQRFICRAVREHLLCGWLTILALSPVTAQMYESKCFLLNHDLRQTVQGLLVALDEYDFPLEPILCGEC</sequence>
<dbReference type="Pfam" id="PF03456">
    <property type="entry name" value="uDENN"/>
    <property type="match status" value="1"/>
</dbReference>
<proteinExistence type="inferred from homology"/>
<feature type="region of interest" description="Disordered" evidence="6">
    <location>
        <begin position="660"/>
        <end position="693"/>
    </location>
</feature>
<dbReference type="InterPro" id="IPR005113">
    <property type="entry name" value="uDENN_dom"/>
</dbReference>
<dbReference type="InterPro" id="IPR001194">
    <property type="entry name" value="cDENN_dom"/>
</dbReference>
<dbReference type="SMART" id="SM00800">
    <property type="entry name" value="uDENN"/>
    <property type="match status" value="1"/>
</dbReference>
<dbReference type="OrthoDB" id="6019893at2759"/>
<feature type="compositionally biased region" description="Polar residues" evidence="6">
    <location>
        <begin position="1002"/>
        <end position="1034"/>
    </location>
</feature>
<dbReference type="InterPro" id="IPR037213">
    <property type="entry name" value="Run_dom_sf"/>
</dbReference>
<dbReference type="Gene3D" id="2.60.60.20">
    <property type="entry name" value="PLAT/LH2 domain"/>
    <property type="match status" value="1"/>
</dbReference>
<reference evidence="10" key="1">
    <citation type="submission" date="2019-05" db="EMBL/GenBank/DDBJ databases">
        <title>Annotation for the trematode Paragonimus heterotremus.</title>
        <authorList>
            <person name="Choi Y.-J."/>
        </authorList>
    </citation>
    <scope>NUCLEOTIDE SEQUENCE</scope>
    <source>
        <strain evidence="10">LC</strain>
    </source>
</reference>
<dbReference type="SMART" id="SM00801">
    <property type="entry name" value="dDENN"/>
    <property type="match status" value="1"/>
</dbReference>
<dbReference type="PANTHER" id="PTHR46070">
    <property type="entry name" value="PINSTRIPE, ISOFORM A"/>
    <property type="match status" value="1"/>
</dbReference>
<dbReference type="SMART" id="SM00799">
    <property type="entry name" value="DENN"/>
    <property type="match status" value="1"/>
</dbReference>
<dbReference type="InterPro" id="IPR005112">
    <property type="entry name" value="dDENN_dom"/>
</dbReference>
<comment type="caution">
    <text evidence="10">The sequence shown here is derived from an EMBL/GenBank/DDBJ whole genome shotgun (WGS) entry which is preliminary data.</text>
</comment>
<evidence type="ECO:0000256" key="6">
    <source>
        <dbReference type="SAM" id="MobiDB-lite"/>
    </source>
</evidence>
<evidence type="ECO:0000259" key="8">
    <source>
        <dbReference type="PROSITE" id="PS50211"/>
    </source>
</evidence>
<dbReference type="Pfam" id="PF02141">
    <property type="entry name" value="DENN"/>
    <property type="match status" value="1"/>
</dbReference>
<dbReference type="Proteomes" id="UP000748531">
    <property type="component" value="Unassembled WGS sequence"/>
</dbReference>
<feature type="compositionally biased region" description="Polar residues" evidence="6">
    <location>
        <begin position="960"/>
        <end position="974"/>
    </location>
</feature>
<dbReference type="InterPro" id="IPR004012">
    <property type="entry name" value="Run_dom"/>
</dbReference>
<dbReference type="Gene3D" id="3.40.50.11500">
    <property type="match status" value="1"/>
</dbReference>
<dbReference type="PROSITE" id="PS50826">
    <property type="entry name" value="RUN"/>
    <property type="match status" value="2"/>
</dbReference>